<reference evidence="1 2" key="1">
    <citation type="submission" date="2021-06" db="EMBL/GenBank/DDBJ databases">
        <title>Caerostris extrusa draft genome.</title>
        <authorList>
            <person name="Kono N."/>
            <person name="Arakawa K."/>
        </authorList>
    </citation>
    <scope>NUCLEOTIDE SEQUENCE [LARGE SCALE GENOMIC DNA]</scope>
</reference>
<keyword evidence="2" id="KW-1185">Reference proteome</keyword>
<name>A0AAV4QPI3_CAEEX</name>
<dbReference type="AlphaFoldDB" id="A0AAV4QPI3"/>
<sequence>MHTTQTLIETLREPISQKSARSTFSDASPRVRGFPESLLPIKLARRETYVPSFEFWRQETNLSSRHGATYFGFYVLRGICLK</sequence>
<evidence type="ECO:0000313" key="2">
    <source>
        <dbReference type="Proteomes" id="UP001054945"/>
    </source>
</evidence>
<dbReference type="EMBL" id="BPLR01006472">
    <property type="protein sequence ID" value="GIY10077.1"/>
    <property type="molecule type" value="Genomic_DNA"/>
</dbReference>
<accession>A0AAV4QPI3</accession>
<gene>
    <name evidence="1" type="ORF">CEXT_476281</name>
</gene>
<evidence type="ECO:0000313" key="1">
    <source>
        <dbReference type="EMBL" id="GIY10077.1"/>
    </source>
</evidence>
<dbReference type="Proteomes" id="UP001054945">
    <property type="component" value="Unassembled WGS sequence"/>
</dbReference>
<protein>
    <submittedName>
        <fullName evidence="1">Uncharacterized protein</fullName>
    </submittedName>
</protein>
<proteinExistence type="predicted"/>
<organism evidence="1 2">
    <name type="scientific">Caerostris extrusa</name>
    <name type="common">Bark spider</name>
    <name type="synonym">Caerostris bankana</name>
    <dbReference type="NCBI Taxonomy" id="172846"/>
    <lineage>
        <taxon>Eukaryota</taxon>
        <taxon>Metazoa</taxon>
        <taxon>Ecdysozoa</taxon>
        <taxon>Arthropoda</taxon>
        <taxon>Chelicerata</taxon>
        <taxon>Arachnida</taxon>
        <taxon>Araneae</taxon>
        <taxon>Araneomorphae</taxon>
        <taxon>Entelegynae</taxon>
        <taxon>Araneoidea</taxon>
        <taxon>Araneidae</taxon>
        <taxon>Caerostris</taxon>
    </lineage>
</organism>
<comment type="caution">
    <text evidence="1">The sequence shown here is derived from an EMBL/GenBank/DDBJ whole genome shotgun (WGS) entry which is preliminary data.</text>
</comment>